<keyword evidence="2 4" id="KW-0444">Lipid biosynthesis</keyword>
<dbReference type="AlphaFoldDB" id="A0AAV7XL67"/>
<dbReference type="InterPro" id="IPR036291">
    <property type="entry name" value="NAD(P)-bd_dom_sf"/>
</dbReference>
<comment type="similarity">
    <text evidence="1 4">Belongs to the fatty acyl-CoA reductase family.</text>
</comment>
<dbReference type="InterPro" id="IPR026055">
    <property type="entry name" value="FAR"/>
</dbReference>
<organism evidence="7 8">
    <name type="scientific">Megalurothrips usitatus</name>
    <name type="common">bean blossom thrips</name>
    <dbReference type="NCBI Taxonomy" id="439358"/>
    <lineage>
        <taxon>Eukaryota</taxon>
        <taxon>Metazoa</taxon>
        <taxon>Ecdysozoa</taxon>
        <taxon>Arthropoda</taxon>
        <taxon>Hexapoda</taxon>
        <taxon>Insecta</taxon>
        <taxon>Pterygota</taxon>
        <taxon>Neoptera</taxon>
        <taxon>Paraneoptera</taxon>
        <taxon>Thysanoptera</taxon>
        <taxon>Terebrantia</taxon>
        <taxon>Thripoidea</taxon>
        <taxon>Thripidae</taxon>
        <taxon>Megalurothrips</taxon>
    </lineage>
</organism>
<keyword evidence="3 4" id="KW-0443">Lipid metabolism</keyword>
<dbReference type="EMBL" id="JAPTSV010000007">
    <property type="protein sequence ID" value="KAJ1525888.1"/>
    <property type="molecule type" value="Genomic_DNA"/>
</dbReference>
<evidence type="ECO:0000313" key="7">
    <source>
        <dbReference type="EMBL" id="KAJ1525888.1"/>
    </source>
</evidence>
<dbReference type="GO" id="GO:0102965">
    <property type="term" value="F:alcohol-forming long-chain fatty acyl-CoA reductase activity"/>
    <property type="evidence" value="ECO:0007669"/>
    <property type="project" value="UniProtKB-EC"/>
</dbReference>
<evidence type="ECO:0000259" key="5">
    <source>
        <dbReference type="Pfam" id="PF03015"/>
    </source>
</evidence>
<name>A0AAV7XL67_9NEOP</name>
<dbReference type="Pfam" id="PF03015">
    <property type="entry name" value="Sterile"/>
    <property type="match status" value="1"/>
</dbReference>
<dbReference type="PANTHER" id="PTHR11011:SF24">
    <property type="entry name" value="FATTY ACYL-COA REDUCTASE"/>
    <property type="match status" value="1"/>
</dbReference>
<protein>
    <recommendedName>
        <fullName evidence="4">Fatty acyl-CoA reductase</fullName>
        <ecNumber evidence="4">1.2.1.84</ecNumber>
    </recommendedName>
</protein>
<dbReference type="EC" id="1.2.1.84" evidence="4"/>
<dbReference type="InterPro" id="IPR033640">
    <property type="entry name" value="FAR_C"/>
</dbReference>
<dbReference type="GO" id="GO:0080019">
    <property type="term" value="F:alcohol-forming very long-chain fatty acyl-CoA reductase activity"/>
    <property type="evidence" value="ECO:0007669"/>
    <property type="project" value="InterPro"/>
</dbReference>
<evidence type="ECO:0000256" key="3">
    <source>
        <dbReference type="ARBA" id="ARBA00023098"/>
    </source>
</evidence>
<keyword evidence="4" id="KW-0521">NADP</keyword>
<dbReference type="GO" id="GO:0035336">
    <property type="term" value="P:long-chain fatty-acyl-CoA metabolic process"/>
    <property type="evidence" value="ECO:0007669"/>
    <property type="project" value="TreeGrafter"/>
</dbReference>
<feature type="domain" description="Fatty acyl-CoA reductase C-terminal" evidence="5">
    <location>
        <begin position="303"/>
        <end position="365"/>
    </location>
</feature>
<dbReference type="GO" id="GO:0005777">
    <property type="term" value="C:peroxisome"/>
    <property type="evidence" value="ECO:0007669"/>
    <property type="project" value="TreeGrafter"/>
</dbReference>
<keyword evidence="4" id="KW-1133">Transmembrane helix</keyword>
<keyword evidence="4" id="KW-0472">Membrane</keyword>
<proteinExistence type="inferred from homology"/>
<evidence type="ECO:0000256" key="2">
    <source>
        <dbReference type="ARBA" id="ARBA00022516"/>
    </source>
</evidence>
<dbReference type="InterPro" id="IPR013120">
    <property type="entry name" value="FAR_NAD-bd"/>
</dbReference>
<evidence type="ECO:0000256" key="4">
    <source>
        <dbReference type="RuleBase" id="RU363097"/>
    </source>
</evidence>
<dbReference type="Gene3D" id="3.40.50.720">
    <property type="entry name" value="NAD(P)-binding Rossmann-like Domain"/>
    <property type="match status" value="1"/>
</dbReference>
<comment type="caution">
    <text evidence="7">The sequence shown here is derived from an EMBL/GenBank/DDBJ whole genome shotgun (WGS) entry which is preliminary data.</text>
</comment>
<reference evidence="7" key="1">
    <citation type="submission" date="2022-12" db="EMBL/GenBank/DDBJ databases">
        <title>Chromosome-level genome assembly of the bean flower thrips Megalurothrips usitatus.</title>
        <authorList>
            <person name="Ma L."/>
            <person name="Liu Q."/>
            <person name="Li H."/>
            <person name="Cai W."/>
        </authorList>
    </citation>
    <scope>NUCLEOTIDE SEQUENCE</scope>
    <source>
        <strain evidence="7">Cailab_2022a</strain>
    </source>
</reference>
<keyword evidence="8" id="KW-1185">Reference proteome</keyword>
<evidence type="ECO:0000313" key="8">
    <source>
        <dbReference type="Proteomes" id="UP001075354"/>
    </source>
</evidence>
<comment type="catalytic activity">
    <reaction evidence="4">
        <text>a long-chain fatty acyl-CoA + 2 NADPH + 2 H(+) = a long-chain primary fatty alcohol + 2 NADP(+) + CoA</text>
        <dbReference type="Rhea" id="RHEA:52716"/>
        <dbReference type="ChEBI" id="CHEBI:15378"/>
        <dbReference type="ChEBI" id="CHEBI:57287"/>
        <dbReference type="ChEBI" id="CHEBI:57783"/>
        <dbReference type="ChEBI" id="CHEBI:58349"/>
        <dbReference type="ChEBI" id="CHEBI:77396"/>
        <dbReference type="ChEBI" id="CHEBI:83139"/>
        <dbReference type="EC" id="1.2.1.84"/>
    </reaction>
</comment>
<evidence type="ECO:0000256" key="1">
    <source>
        <dbReference type="ARBA" id="ARBA00005928"/>
    </source>
</evidence>
<keyword evidence="4" id="KW-0812">Transmembrane</keyword>
<dbReference type="Pfam" id="PF07993">
    <property type="entry name" value="NAD_binding_4"/>
    <property type="match status" value="1"/>
</dbReference>
<feature type="transmembrane region" description="Helical" evidence="4">
    <location>
        <begin position="384"/>
        <end position="403"/>
    </location>
</feature>
<accession>A0AAV7XL67</accession>
<dbReference type="SUPFAM" id="SSF51735">
    <property type="entry name" value="NAD(P)-binding Rossmann-fold domains"/>
    <property type="match status" value="1"/>
</dbReference>
<sequence length="427" mass="48069">MFEPLLKERPEAVSKVRAVTGDCSELRLGLSASDEATLVDNVSYVFHAAATVRFDDPLKSAILLNTRGTREVVELCKKMKKLEVLEYVSTTYCFTNVPVLKEQPYPTDLDWRKMIQLAETEDQATLDAVSRKILDFQPNTYTFSKALAENIINDHRDDIPIIIYRPAVVISSMCEPFAGWLDNLNGPFGIWAGALKGLLRYSYGDPDVALSYTPVDWAIRGMIVCAVAKAARSQALSSTNPDQVDVVNMEGSQYEKLTYRTQNEDLKVLRYCAVQPLRYPGYHMTPCATYYWLGTLCSQVPYGIAMDLLLRLAGQKPRVVAINRKIVAANAALAYFMINEFPIETGKMNQLHFALHADDRPDFGMLLNDPNSHFVYVRLRLTRVSVAVIVIVTQSAFFFLTYCRTNGNTQKQLLKAPTSTCSMKKRH</sequence>
<keyword evidence="4" id="KW-0560">Oxidoreductase</keyword>
<comment type="function">
    <text evidence="4">Catalyzes the reduction of fatty acyl-CoA to fatty alcohols.</text>
</comment>
<feature type="domain" description="Thioester reductase (TE)" evidence="6">
    <location>
        <begin position="7"/>
        <end position="221"/>
    </location>
</feature>
<evidence type="ECO:0000259" key="6">
    <source>
        <dbReference type="Pfam" id="PF07993"/>
    </source>
</evidence>
<dbReference type="Proteomes" id="UP001075354">
    <property type="component" value="Chromosome 7"/>
</dbReference>
<dbReference type="PANTHER" id="PTHR11011">
    <property type="entry name" value="MALE STERILITY PROTEIN 2-RELATED"/>
    <property type="match status" value="1"/>
</dbReference>
<gene>
    <name evidence="7" type="ORF">ONE63_009079</name>
</gene>